<keyword evidence="13" id="KW-0464">Manganese</keyword>
<accession>A0A6S6SM10</accession>
<sequence length="724" mass="82320">MKQTNKILSNELLENKLGLLLLLMLVAYAFSMGVRMYWPLHFEGEAAMMYANELMINTNDGYFFSTGARDVIDGVTALDRQRASAYDVSPGLVLLTAYATKFLPFSLDTVSLYLPGIIASLIVIPIILTGRLMGNTGLGFLAALLGSIAWSYYNRTMVGYYDTDMFSVFMQFMIFYSFLQIVYRKSIGAILFSSFMIFIYPYFYSQGMTLVYAMYVLLVIYLFLEHEGRVHTIGAKGFKENALSLYATVMLVSIPLMIMLPIEVRMILFVLIFILLLKLDVEEKILFAMAAVFFVGFLIFSNIFMVIWGNITAYAVRGVDAGSLQFYQVVQTVREAGAIPFETMANRISGSQIGVILSLIGYMFLVMRHKAFLIALPLIGVGVFSMWGGLRFTVYAVPVAALSAIYLLYILGDLIHKKVENIKNKNLAKYGFIILATVALIYPNIKHIEGYLVPTVLNKTEVNDLVKLDAIASNKDYTLTWWDYGYPIWYYSNTNTLIDGGKHTHDNYIVSKLMFSDSPQQVANLSKLAIETYVDSNYSLVADTLFNSTDKSPNQFLHDLKKKDYALPKKTREVYLYLPYRMLRIFPTVSVFGNLNLKTGRAERTIHFYPTQPVKQEGSKVLLQNGIIFDFIKGEIELQGTKKKVQRFDTVAFGQKDKILVDSKLMHMDGEYAVVFLKSYNQMIVMDKKTYNSTYVQMFMLGKYDKNLFELVVSSPYSKIYKVK</sequence>
<comment type="cofactor">
    <cofactor evidence="2">
        <name>Mg(2+)</name>
        <dbReference type="ChEBI" id="CHEBI:18420"/>
    </cofactor>
</comment>
<dbReference type="UniPathway" id="UPA00378"/>
<evidence type="ECO:0000256" key="7">
    <source>
        <dbReference type="ARBA" id="ARBA00022679"/>
    </source>
</evidence>
<feature type="domain" description="STT3/PglB/AglB core" evidence="17">
    <location>
        <begin position="475"/>
        <end position="599"/>
    </location>
</feature>
<comment type="similarity">
    <text evidence="5">Belongs to the STT3 family.</text>
</comment>
<dbReference type="GO" id="GO:0016020">
    <property type="term" value="C:membrane"/>
    <property type="evidence" value="ECO:0007669"/>
    <property type="project" value="InterPro"/>
</dbReference>
<comment type="cofactor">
    <cofactor evidence="1">
        <name>Mn(2+)</name>
        <dbReference type="ChEBI" id="CHEBI:29035"/>
    </cofactor>
</comment>
<evidence type="ECO:0000256" key="5">
    <source>
        <dbReference type="ARBA" id="ARBA00010810"/>
    </source>
</evidence>
<evidence type="ECO:0000256" key="1">
    <source>
        <dbReference type="ARBA" id="ARBA00001936"/>
    </source>
</evidence>
<dbReference type="Pfam" id="PF18527">
    <property type="entry name" value="STT3_PglB_C"/>
    <property type="match status" value="1"/>
</dbReference>
<dbReference type="EMBL" id="CACVAX010000034">
    <property type="protein sequence ID" value="CAA6811288.1"/>
    <property type="molecule type" value="Genomic_DNA"/>
</dbReference>
<feature type="transmembrane region" description="Helical" evidence="14">
    <location>
        <begin position="427"/>
        <end position="445"/>
    </location>
</feature>
<dbReference type="PANTHER" id="PTHR13872:SF1">
    <property type="entry name" value="DOLICHYL-DIPHOSPHOOLIGOSACCHARIDE--PROTEIN GLYCOSYLTRANSFERASE SUBUNIT STT3B"/>
    <property type="match status" value="1"/>
</dbReference>
<comment type="pathway">
    <text evidence="4">Protein modification; protein glycosylation.</text>
</comment>
<evidence type="ECO:0000256" key="12">
    <source>
        <dbReference type="ARBA" id="ARBA00023136"/>
    </source>
</evidence>
<keyword evidence="10" id="KW-0460">Magnesium</keyword>
<proteinExistence type="inferred from homology"/>
<dbReference type="Pfam" id="PF21436">
    <property type="entry name" value="STT3-PglB_core"/>
    <property type="match status" value="1"/>
</dbReference>
<evidence type="ECO:0000313" key="18">
    <source>
        <dbReference type="EMBL" id="CAA6811288.1"/>
    </source>
</evidence>
<evidence type="ECO:0000256" key="14">
    <source>
        <dbReference type="SAM" id="Phobius"/>
    </source>
</evidence>
<dbReference type="Gene3D" id="3.40.1380.40">
    <property type="match status" value="1"/>
</dbReference>
<keyword evidence="8 14" id="KW-0812">Transmembrane</keyword>
<dbReference type="PANTHER" id="PTHR13872">
    <property type="entry name" value="DOLICHYL-DIPHOSPHOOLIGOSACCHARIDE--PROTEIN GLYCOSYLTRANSFERASE SUBUNIT"/>
    <property type="match status" value="1"/>
</dbReference>
<evidence type="ECO:0000256" key="8">
    <source>
        <dbReference type="ARBA" id="ARBA00022692"/>
    </source>
</evidence>
<feature type="domain" description="STT3 subunit PglB C-terminal" evidence="16">
    <location>
        <begin position="608"/>
        <end position="686"/>
    </location>
</feature>
<reference evidence="18" key="1">
    <citation type="submission" date="2020-01" db="EMBL/GenBank/DDBJ databases">
        <authorList>
            <person name="Meier V. D."/>
            <person name="Meier V D."/>
        </authorList>
    </citation>
    <scope>NUCLEOTIDE SEQUENCE</scope>
    <source>
        <strain evidence="18">HLG_WM_MAG_04</strain>
    </source>
</reference>
<feature type="transmembrane region" description="Helical" evidence="14">
    <location>
        <begin position="195"/>
        <end position="224"/>
    </location>
</feature>
<evidence type="ECO:0000256" key="11">
    <source>
        <dbReference type="ARBA" id="ARBA00022989"/>
    </source>
</evidence>
<feature type="transmembrane region" description="Helical" evidence="14">
    <location>
        <begin position="165"/>
        <end position="183"/>
    </location>
</feature>
<keyword evidence="7 18" id="KW-0808">Transferase</keyword>
<keyword evidence="11 14" id="KW-1133">Transmembrane helix</keyword>
<feature type="transmembrane region" description="Helical" evidence="14">
    <location>
        <begin position="286"/>
        <end position="308"/>
    </location>
</feature>
<protein>
    <submittedName>
        <fullName evidence="18">Oligosaccharyltransferase PglB (EC)</fullName>
        <ecNumber evidence="18">2.4.1.119</ecNumber>
    </submittedName>
</protein>
<dbReference type="GO" id="GO:0046872">
    <property type="term" value="F:metal ion binding"/>
    <property type="evidence" value="ECO:0007669"/>
    <property type="project" value="UniProtKB-KW"/>
</dbReference>
<dbReference type="Pfam" id="PF02516">
    <property type="entry name" value="STT3"/>
    <property type="match status" value="1"/>
</dbReference>
<dbReference type="InterPro" id="IPR048999">
    <property type="entry name" value="STT3-PglB_core"/>
</dbReference>
<keyword evidence="12 14" id="KW-0472">Membrane</keyword>
<feature type="transmembrane region" description="Helical" evidence="14">
    <location>
        <begin position="110"/>
        <end position="128"/>
    </location>
</feature>
<dbReference type="AlphaFoldDB" id="A0A6S6SM10"/>
<keyword evidence="9" id="KW-0479">Metal-binding</keyword>
<feature type="transmembrane region" description="Helical" evidence="14">
    <location>
        <begin position="372"/>
        <end position="389"/>
    </location>
</feature>
<dbReference type="InterPro" id="IPR003674">
    <property type="entry name" value="Oligo_trans_STT3"/>
</dbReference>
<keyword evidence="6 18" id="KW-0328">Glycosyltransferase</keyword>
<dbReference type="InterPro" id="IPR048307">
    <property type="entry name" value="STT3_N"/>
</dbReference>
<evidence type="ECO:0000256" key="6">
    <source>
        <dbReference type="ARBA" id="ARBA00022676"/>
    </source>
</evidence>
<evidence type="ECO:0000259" key="17">
    <source>
        <dbReference type="Pfam" id="PF21436"/>
    </source>
</evidence>
<evidence type="ECO:0000256" key="9">
    <source>
        <dbReference type="ARBA" id="ARBA00022723"/>
    </source>
</evidence>
<evidence type="ECO:0000256" key="13">
    <source>
        <dbReference type="ARBA" id="ARBA00023211"/>
    </source>
</evidence>
<gene>
    <name evidence="18" type="ORF">HELGO_WM5406</name>
</gene>
<evidence type="ECO:0000259" key="15">
    <source>
        <dbReference type="Pfam" id="PF02516"/>
    </source>
</evidence>
<evidence type="ECO:0000256" key="10">
    <source>
        <dbReference type="ARBA" id="ARBA00022842"/>
    </source>
</evidence>
<evidence type="ECO:0000256" key="2">
    <source>
        <dbReference type="ARBA" id="ARBA00001946"/>
    </source>
</evidence>
<feature type="transmembrane region" description="Helical" evidence="14">
    <location>
        <begin position="244"/>
        <end position="277"/>
    </location>
</feature>
<evidence type="ECO:0000259" key="16">
    <source>
        <dbReference type="Pfam" id="PF18527"/>
    </source>
</evidence>
<evidence type="ECO:0000256" key="4">
    <source>
        <dbReference type="ARBA" id="ARBA00004922"/>
    </source>
</evidence>
<feature type="transmembrane region" description="Helical" evidence="14">
    <location>
        <begin position="20"/>
        <end position="38"/>
    </location>
</feature>
<dbReference type="GO" id="GO:0004576">
    <property type="term" value="F:oligosaccharyl transferase activity"/>
    <property type="evidence" value="ECO:0007669"/>
    <property type="project" value="InterPro"/>
</dbReference>
<dbReference type="InterPro" id="IPR041563">
    <property type="entry name" value="STT3_PglB_C"/>
</dbReference>
<dbReference type="GO" id="GO:0012505">
    <property type="term" value="C:endomembrane system"/>
    <property type="evidence" value="ECO:0007669"/>
    <property type="project" value="UniProtKB-SubCell"/>
</dbReference>
<feature type="domain" description="Oligosaccharyl transferase STT3 N-terminal" evidence="15">
    <location>
        <begin position="90"/>
        <end position="417"/>
    </location>
</feature>
<feature type="transmembrane region" description="Helical" evidence="14">
    <location>
        <begin position="135"/>
        <end position="153"/>
    </location>
</feature>
<comment type="subcellular location">
    <subcellularLocation>
        <location evidence="3">Endomembrane system</location>
        <topology evidence="3">Multi-pass membrane protein</topology>
    </subcellularLocation>
</comment>
<organism evidence="18">
    <name type="scientific">uncultured Sulfurovum sp</name>
    <dbReference type="NCBI Taxonomy" id="269237"/>
    <lineage>
        <taxon>Bacteria</taxon>
        <taxon>Pseudomonadati</taxon>
        <taxon>Campylobacterota</taxon>
        <taxon>Epsilonproteobacteria</taxon>
        <taxon>Campylobacterales</taxon>
        <taxon>Sulfurovaceae</taxon>
        <taxon>Sulfurovum</taxon>
        <taxon>environmental samples</taxon>
    </lineage>
</organism>
<name>A0A6S6SM10_9BACT</name>
<feature type="transmembrane region" description="Helical" evidence="14">
    <location>
        <begin position="395"/>
        <end position="415"/>
    </location>
</feature>
<evidence type="ECO:0000256" key="3">
    <source>
        <dbReference type="ARBA" id="ARBA00004127"/>
    </source>
</evidence>
<dbReference type="EC" id="2.4.1.119" evidence="18"/>